<reference evidence="2" key="1">
    <citation type="journal article" date="2017" name="Nat. Microbiol.">
        <title>Global analysis of biosynthetic gene clusters reveals vast potential of secondary metabolite production in Penicillium species.</title>
        <authorList>
            <person name="Nielsen J.C."/>
            <person name="Grijseels S."/>
            <person name="Prigent S."/>
            <person name="Ji B."/>
            <person name="Dainat J."/>
            <person name="Nielsen K.F."/>
            <person name="Frisvad J.C."/>
            <person name="Workman M."/>
            <person name="Nielsen J."/>
        </authorList>
    </citation>
    <scope>NUCLEOTIDE SEQUENCE [LARGE SCALE GENOMIC DNA]</scope>
    <source>
        <strain evidence="2">IBT 31811</strain>
    </source>
</reference>
<comment type="caution">
    <text evidence="1">The sequence shown here is derived from an EMBL/GenBank/DDBJ whole genome shotgun (WGS) entry which is preliminary data.</text>
</comment>
<name>A0A1V6Q4W5_9EURO</name>
<dbReference type="AlphaFoldDB" id="A0A1V6Q4W5"/>
<dbReference type="Proteomes" id="UP000191672">
    <property type="component" value="Unassembled WGS sequence"/>
</dbReference>
<gene>
    <name evidence="1" type="ORF">PENANT_c015G01869</name>
</gene>
<organism evidence="1 2">
    <name type="scientific">Penicillium antarcticum</name>
    <dbReference type="NCBI Taxonomy" id="416450"/>
    <lineage>
        <taxon>Eukaryota</taxon>
        <taxon>Fungi</taxon>
        <taxon>Dikarya</taxon>
        <taxon>Ascomycota</taxon>
        <taxon>Pezizomycotina</taxon>
        <taxon>Eurotiomycetes</taxon>
        <taxon>Eurotiomycetidae</taxon>
        <taxon>Eurotiales</taxon>
        <taxon>Aspergillaceae</taxon>
        <taxon>Penicillium</taxon>
    </lineage>
</organism>
<dbReference type="EMBL" id="MDYN01000015">
    <property type="protein sequence ID" value="OQD83826.1"/>
    <property type="molecule type" value="Genomic_DNA"/>
</dbReference>
<evidence type="ECO:0000313" key="2">
    <source>
        <dbReference type="Proteomes" id="UP000191672"/>
    </source>
</evidence>
<keyword evidence="2" id="KW-1185">Reference proteome</keyword>
<dbReference type="STRING" id="416450.A0A1V6Q4W5"/>
<evidence type="ECO:0000313" key="1">
    <source>
        <dbReference type="EMBL" id="OQD83826.1"/>
    </source>
</evidence>
<proteinExistence type="predicted"/>
<sequence length="124" mass="13831">MNPQLPKAVTETFEWSKVVNSLSDQNFRNDNICNGCETSRTGVLKTALGGHQIPTNFIGIEGEDGGYKMPKDQDDIELLKAELSKVQDKDVTEAMRSAESRKPDIEARSRALEQTVAIFEKMRA</sequence>
<accession>A0A1V6Q4W5</accession>
<protein>
    <submittedName>
        <fullName evidence="1">Uncharacterized protein</fullName>
    </submittedName>
</protein>